<dbReference type="EMBL" id="KN837134">
    <property type="protein sequence ID" value="KIJ41746.1"/>
    <property type="molecule type" value="Genomic_DNA"/>
</dbReference>
<evidence type="ECO:0000256" key="1">
    <source>
        <dbReference type="SAM" id="MobiDB-lite"/>
    </source>
</evidence>
<evidence type="ECO:0000313" key="2">
    <source>
        <dbReference type="EMBL" id="KIJ41746.1"/>
    </source>
</evidence>
<gene>
    <name evidence="2" type="ORF">M422DRAFT_255056</name>
</gene>
<dbReference type="AlphaFoldDB" id="A0A0C9VU65"/>
<feature type="region of interest" description="Disordered" evidence="1">
    <location>
        <begin position="1"/>
        <end position="65"/>
    </location>
</feature>
<evidence type="ECO:0000313" key="3">
    <source>
        <dbReference type="Proteomes" id="UP000054279"/>
    </source>
</evidence>
<dbReference type="HOGENOM" id="CLU_2851203_0_0_1"/>
<feature type="compositionally biased region" description="Low complexity" evidence="1">
    <location>
        <begin position="15"/>
        <end position="28"/>
    </location>
</feature>
<protein>
    <submittedName>
        <fullName evidence="2">Uncharacterized protein</fullName>
    </submittedName>
</protein>
<reference evidence="2 3" key="1">
    <citation type="submission" date="2014-06" db="EMBL/GenBank/DDBJ databases">
        <title>Evolutionary Origins and Diversification of the Mycorrhizal Mutualists.</title>
        <authorList>
            <consortium name="DOE Joint Genome Institute"/>
            <consortium name="Mycorrhizal Genomics Consortium"/>
            <person name="Kohler A."/>
            <person name="Kuo A."/>
            <person name="Nagy L.G."/>
            <person name="Floudas D."/>
            <person name="Copeland A."/>
            <person name="Barry K.W."/>
            <person name="Cichocki N."/>
            <person name="Veneault-Fourrey C."/>
            <person name="LaButti K."/>
            <person name="Lindquist E.A."/>
            <person name="Lipzen A."/>
            <person name="Lundell T."/>
            <person name="Morin E."/>
            <person name="Murat C."/>
            <person name="Riley R."/>
            <person name="Ohm R."/>
            <person name="Sun H."/>
            <person name="Tunlid A."/>
            <person name="Henrissat B."/>
            <person name="Grigoriev I.V."/>
            <person name="Hibbett D.S."/>
            <person name="Martin F."/>
        </authorList>
    </citation>
    <scope>NUCLEOTIDE SEQUENCE [LARGE SCALE GENOMIC DNA]</scope>
    <source>
        <strain evidence="2 3">SS14</strain>
    </source>
</reference>
<proteinExistence type="predicted"/>
<name>A0A0C9VU65_SPHS4</name>
<sequence>MPLLHLSAGSQSLQSIPSSPTSIRSSSSAIFELDIEPLAHSPVPAPHHSPNPHRTPRSRNTESIE</sequence>
<accession>A0A0C9VU65</accession>
<keyword evidence="3" id="KW-1185">Reference proteome</keyword>
<dbReference type="Proteomes" id="UP000054279">
    <property type="component" value="Unassembled WGS sequence"/>
</dbReference>
<organism evidence="2 3">
    <name type="scientific">Sphaerobolus stellatus (strain SS14)</name>
    <dbReference type="NCBI Taxonomy" id="990650"/>
    <lineage>
        <taxon>Eukaryota</taxon>
        <taxon>Fungi</taxon>
        <taxon>Dikarya</taxon>
        <taxon>Basidiomycota</taxon>
        <taxon>Agaricomycotina</taxon>
        <taxon>Agaricomycetes</taxon>
        <taxon>Phallomycetidae</taxon>
        <taxon>Geastrales</taxon>
        <taxon>Sphaerobolaceae</taxon>
        <taxon>Sphaerobolus</taxon>
    </lineage>
</organism>